<sequence length="129" mass="15003">MINTTTYIHYKNKIPLHFEIKNLKGNKNEFLSMTTFLISENIEVIINKALNVLVPFTNQIFKDEYEKKQGYFELDEITIEDTGQHSYVSNHITYTLAFSLESHSGFILDYLSYSVVFDTEFILTAVCRG</sequence>
<dbReference type="OrthoDB" id="9831523at2"/>
<organism evidence="1 2">
    <name type="scientific">Pedobacter miscanthi</name>
    <dbReference type="NCBI Taxonomy" id="2259170"/>
    <lineage>
        <taxon>Bacteria</taxon>
        <taxon>Pseudomonadati</taxon>
        <taxon>Bacteroidota</taxon>
        <taxon>Sphingobacteriia</taxon>
        <taxon>Sphingobacteriales</taxon>
        <taxon>Sphingobacteriaceae</taxon>
        <taxon>Pedobacter</taxon>
    </lineage>
</organism>
<gene>
    <name evidence="1" type="ORF">DRW42_15455</name>
</gene>
<comment type="caution">
    <text evidence="1">The sequence shown here is derived from an EMBL/GenBank/DDBJ whole genome shotgun (WGS) entry which is preliminary data.</text>
</comment>
<dbReference type="Proteomes" id="UP000252081">
    <property type="component" value="Unassembled WGS sequence"/>
</dbReference>
<evidence type="ECO:0000313" key="2">
    <source>
        <dbReference type="Proteomes" id="UP000252081"/>
    </source>
</evidence>
<protein>
    <submittedName>
        <fullName evidence="1">Uncharacterized protein</fullName>
    </submittedName>
</protein>
<evidence type="ECO:0000313" key="1">
    <source>
        <dbReference type="EMBL" id="RBQ05890.1"/>
    </source>
</evidence>
<reference evidence="1 2" key="1">
    <citation type="submission" date="2018-07" db="EMBL/GenBank/DDBJ databases">
        <title>A draft genome of a endophytic bacteria, a new species of Pedobacter.</title>
        <authorList>
            <person name="Zhang Z.D."/>
            <person name="Chen Z.J."/>
        </authorList>
    </citation>
    <scope>NUCLEOTIDE SEQUENCE [LARGE SCALE GENOMIC DNA]</scope>
    <source>
        <strain evidence="1 2">RS10</strain>
    </source>
</reference>
<keyword evidence="2" id="KW-1185">Reference proteome</keyword>
<dbReference type="AlphaFoldDB" id="A0A366KWJ5"/>
<name>A0A366KWJ5_9SPHI</name>
<proteinExistence type="predicted"/>
<dbReference type="EMBL" id="QNQU01000012">
    <property type="protein sequence ID" value="RBQ05890.1"/>
    <property type="molecule type" value="Genomic_DNA"/>
</dbReference>
<dbReference type="RefSeq" id="WP_113949727.1">
    <property type="nucleotide sequence ID" value="NZ_QNQU01000012.1"/>
</dbReference>
<accession>A0A366KWJ5</accession>